<comment type="caution">
    <text evidence="2">The sequence shown here is derived from an EMBL/GenBank/DDBJ whole genome shotgun (WGS) entry which is preliminary data.</text>
</comment>
<dbReference type="PANTHER" id="PTHR48104">
    <property type="entry name" value="METACASPASE-4"/>
    <property type="match status" value="1"/>
</dbReference>
<reference evidence="2 3" key="1">
    <citation type="journal article" date="2016" name="Front. Microbiol.">
        <title>Single-Cell (Meta-)Genomics of a Dimorphic Candidatus Thiomargarita nelsonii Reveals Genomic Plasticity.</title>
        <authorList>
            <person name="Flood B.E."/>
            <person name="Fliss P."/>
            <person name="Jones D.S."/>
            <person name="Dick G.J."/>
            <person name="Jain S."/>
            <person name="Kaster A.K."/>
            <person name="Winkel M."/>
            <person name="Mussmann M."/>
            <person name="Bailey J."/>
        </authorList>
    </citation>
    <scope>NUCLEOTIDE SEQUENCE [LARGE SCALE GENOMIC DNA]</scope>
    <source>
        <strain evidence="2">Hydrate Ridge</strain>
    </source>
</reference>
<gene>
    <name evidence="2" type="ORF">PN36_04185</name>
</gene>
<proteinExistence type="predicted"/>
<dbReference type="Proteomes" id="UP000030428">
    <property type="component" value="Unassembled WGS sequence"/>
</dbReference>
<dbReference type="GO" id="GO:0004197">
    <property type="term" value="F:cysteine-type endopeptidase activity"/>
    <property type="evidence" value="ECO:0007669"/>
    <property type="project" value="InterPro"/>
</dbReference>
<dbReference type="AlphaFoldDB" id="A0A0A6PAY3"/>
<name>A0A0A6PAY3_9GAMM</name>
<dbReference type="PANTHER" id="PTHR48104:SF30">
    <property type="entry name" value="METACASPASE-1"/>
    <property type="match status" value="1"/>
</dbReference>
<dbReference type="EMBL" id="JSZA02000011">
    <property type="protein sequence ID" value="KHD07915.2"/>
    <property type="molecule type" value="Genomic_DNA"/>
</dbReference>
<dbReference type="GO" id="GO:0006508">
    <property type="term" value="P:proteolysis"/>
    <property type="evidence" value="ECO:0007669"/>
    <property type="project" value="InterPro"/>
</dbReference>
<protein>
    <recommendedName>
        <fullName evidence="1">Peptidase C14 caspase domain-containing protein</fullName>
    </recommendedName>
</protein>
<keyword evidence="3" id="KW-1185">Reference proteome</keyword>
<dbReference type="InterPro" id="IPR029030">
    <property type="entry name" value="Caspase-like_dom_sf"/>
</dbReference>
<organism evidence="2 3">
    <name type="scientific">Candidatus Thiomargarita nelsonii</name>
    <dbReference type="NCBI Taxonomy" id="1003181"/>
    <lineage>
        <taxon>Bacteria</taxon>
        <taxon>Pseudomonadati</taxon>
        <taxon>Pseudomonadota</taxon>
        <taxon>Gammaproteobacteria</taxon>
        <taxon>Thiotrichales</taxon>
        <taxon>Thiotrichaceae</taxon>
        <taxon>Thiomargarita</taxon>
    </lineage>
</organism>
<dbReference type="InterPro" id="IPR011600">
    <property type="entry name" value="Pept_C14_caspase"/>
</dbReference>
<sequence>MINFVLAKFDFDHTVTPNMSYFYKIYRFFSKIKAQFLTVLSILLFLLSLSKITFAESNQGVERIKISGTQHALVVGIDKYKSEFMNLNGAVNDAKLLSSALRDAGVNLPNARILLDEQATRVAFVRAWRNMVRQAKPGDTLIVTFAGHGAQEDDLAPLGEPDKKDESFIFHDYKIDKQNRSNPQGRITDDELFGLFEEASDYKILVIADSCHSSGMIRAISQKPFGKYRSGGYRQLQRLAPPAYPSLPKSREGKALPHVTYITAVNHDSLQVMETTLNDKAHGALSWFFAQAISGKKADGNKNGHLERDELDRFLTEKLKIQTHHNQNPKILPNSDKVSVFDLQNQKKGFVVEPITSRIAIVVQNGRVPKGLQHIRLVKSHQTFDLYFVIKGKQTVVFNNTGDKLTTISSKQEWQRLINKQRLLKILATQFSMRLAPIKIKLREGNGLHKKGQYLHFSIGSSKENLKALTLFGLGAKGELQFLYPFKEYGYPLKVHRFPYNLPPMTASSGG</sequence>
<dbReference type="GO" id="GO:0005737">
    <property type="term" value="C:cytoplasm"/>
    <property type="evidence" value="ECO:0007669"/>
    <property type="project" value="TreeGrafter"/>
</dbReference>
<evidence type="ECO:0000313" key="2">
    <source>
        <dbReference type="EMBL" id="KHD07915.2"/>
    </source>
</evidence>
<dbReference type="SUPFAM" id="SSF52129">
    <property type="entry name" value="Caspase-like"/>
    <property type="match status" value="1"/>
</dbReference>
<dbReference type="Pfam" id="PF00656">
    <property type="entry name" value="Peptidase_C14"/>
    <property type="match status" value="1"/>
</dbReference>
<dbReference type="InterPro" id="IPR018247">
    <property type="entry name" value="EF_Hand_1_Ca_BS"/>
</dbReference>
<dbReference type="Gene3D" id="3.40.50.1460">
    <property type="match status" value="1"/>
</dbReference>
<evidence type="ECO:0000313" key="3">
    <source>
        <dbReference type="Proteomes" id="UP000030428"/>
    </source>
</evidence>
<feature type="domain" description="Peptidase C14 caspase" evidence="1">
    <location>
        <begin position="70"/>
        <end position="296"/>
    </location>
</feature>
<evidence type="ECO:0000259" key="1">
    <source>
        <dbReference type="Pfam" id="PF00656"/>
    </source>
</evidence>
<dbReference type="InterPro" id="IPR050452">
    <property type="entry name" value="Metacaspase"/>
</dbReference>
<accession>A0A0A6PAY3</accession>
<dbReference type="PROSITE" id="PS00018">
    <property type="entry name" value="EF_HAND_1"/>
    <property type="match status" value="1"/>
</dbReference>